<sequence length="196" mass="22550">MIKNILLTIAVVCITCSLYAQAEPGKEYFFKPLKWKIIIPEGTKAVSNEEWNKLEEKGAAAIEKTYGEKIENNATTLFVVKYDDLNYFEANQQPYDSISDPDYPAYFHSVNVVLYETFKEQIPNGTIDTSSSEELIAGLLFQKFRISIGLPNNMVIRLFMYSRPFGDKEFTINIMYVDEEKGIRMMSAWKKSTFGR</sequence>
<dbReference type="Proteomes" id="UP000515344">
    <property type="component" value="Chromosome"/>
</dbReference>
<name>A0A7G5XKY4_9BACT</name>
<dbReference type="KEGG" id="lacs:H4075_08140"/>
<evidence type="ECO:0000313" key="3">
    <source>
        <dbReference type="Proteomes" id="UP000515344"/>
    </source>
</evidence>
<protein>
    <submittedName>
        <fullName evidence="2">Uncharacterized protein</fullName>
    </submittedName>
</protein>
<dbReference type="EMBL" id="CP060007">
    <property type="protein sequence ID" value="QNA46137.1"/>
    <property type="molecule type" value="Genomic_DNA"/>
</dbReference>
<evidence type="ECO:0000313" key="2">
    <source>
        <dbReference type="EMBL" id="QNA46137.1"/>
    </source>
</evidence>
<dbReference type="AlphaFoldDB" id="A0A7G5XKY4"/>
<accession>A0A7G5XKY4</accession>
<organism evidence="2 3">
    <name type="scientific">Lacibacter sediminis</name>
    <dbReference type="NCBI Taxonomy" id="2760713"/>
    <lineage>
        <taxon>Bacteria</taxon>
        <taxon>Pseudomonadati</taxon>
        <taxon>Bacteroidota</taxon>
        <taxon>Chitinophagia</taxon>
        <taxon>Chitinophagales</taxon>
        <taxon>Chitinophagaceae</taxon>
        <taxon>Lacibacter</taxon>
    </lineage>
</organism>
<feature type="signal peptide" evidence="1">
    <location>
        <begin position="1"/>
        <end position="22"/>
    </location>
</feature>
<reference evidence="3" key="1">
    <citation type="submission" date="2020-08" db="EMBL/GenBank/DDBJ databases">
        <title>Lacibacter sp. S13-6-6 genome sequencing.</title>
        <authorList>
            <person name="Jin L."/>
        </authorList>
    </citation>
    <scope>NUCLEOTIDE SEQUENCE [LARGE SCALE GENOMIC DNA]</scope>
    <source>
        <strain evidence="3">S13-6-6</strain>
    </source>
</reference>
<evidence type="ECO:0000256" key="1">
    <source>
        <dbReference type="SAM" id="SignalP"/>
    </source>
</evidence>
<dbReference type="RefSeq" id="WP_182805793.1">
    <property type="nucleotide sequence ID" value="NZ_CP060007.1"/>
</dbReference>
<gene>
    <name evidence="2" type="ORF">H4075_08140</name>
</gene>
<keyword evidence="1" id="KW-0732">Signal</keyword>
<proteinExistence type="predicted"/>
<keyword evidence="3" id="KW-1185">Reference proteome</keyword>
<feature type="chain" id="PRO_5028812208" evidence="1">
    <location>
        <begin position="23"/>
        <end position="196"/>
    </location>
</feature>